<evidence type="ECO:0000256" key="4">
    <source>
        <dbReference type="SAM" id="Phobius"/>
    </source>
</evidence>
<organism evidence="7 8">
    <name type="scientific">Ambispora gerdemannii</name>
    <dbReference type="NCBI Taxonomy" id="144530"/>
    <lineage>
        <taxon>Eukaryota</taxon>
        <taxon>Fungi</taxon>
        <taxon>Fungi incertae sedis</taxon>
        <taxon>Mucoromycota</taxon>
        <taxon>Glomeromycotina</taxon>
        <taxon>Glomeromycetes</taxon>
        <taxon>Archaeosporales</taxon>
        <taxon>Ambisporaceae</taxon>
        <taxon>Ambispora</taxon>
    </lineage>
</organism>
<accession>A0A9N9EWM5</accession>
<evidence type="ECO:0000313" key="7">
    <source>
        <dbReference type="EMBL" id="CAG8497063.1"/>
    </source>
</evidence>
<dbReference type="GO" id="GO:1902929">
    <property type="term" value="C:plasma membrane of growing cell tip"/>
    <property type="evidence" value="ECO:0007669"/>
    <property type="project" value="TreeGrafter"/>
</dbReference>
<proteinExistence type="predicted"/>
<evidence type="ECO:0000256" key="3">
    <source>
        <dbReference type="SAM" id="MobiDB-lite"/>
    </source>
</evidence>
<dbReference type="InterPro" id="IPR048265">
    <property type="entry name" value="Rax2-like_third"/>
</dbReference>
<dbReference type="SUPFAM" id="SSF117281">
    <property type="entry name" value="Kelch motif"/>
    <property type="match status" value="1"/>
</dbReference>
<dbReference type="SUPFAM" id="SSF75011">
    <property type="entry name" value="3-carboxy-cis,cis-mucoante lactonizing enzyme"/>
    <property type="match status" value="1"/>
</dbReference>
<dbReference type="OrthoDB" id="2503993at2759"/>
<sequence length="1389" mass="149246">MRIKQPYFLISLYCAGIWRVNAASNTLPEVDFGPVAQVGIAGQYNGLSLASQLIKPQTIDVNSASLFTLTSIRNESGTFQLVGSTSKGGTITALCKLPRNSNSNQYDIYVGGNFTNIGSTSVNNIARYDSEQQSYSSLLDGLDGPVSSLYCDSNTGSVYVGGFFSAPVNAASHNIDIKSFGGSIAVWKDNTWQALPFKGFNGPVLTIAYNRDNNTFYFGGAFDATANGEYGATSSSQPINLQNAVISGGNNAPKQGFGDPKVLICSSDADQANNTWLLNDNIPGFWRAEFNQLTITPTSIGIKNTGFEGRGTKKFRLLSIPDNGVLNLSYVDPSDKTIKYCSDPCSLTQDSNQYQVFNIVGPHPLNGIQIDIIEWYGSGGGLHGIQLYQSEVVVKAGGDSGFPKCANTPFTPEVKSVGSWNSKVLSGVWENVLQTSIPASQLSNSNTSVTLKPYVPQTGYYDVTLTSPSCLPVGCDKTIPINVTLYFASGQSTSKIIPQNQTQAQTDLIYSGTVLATTSSFAPSVVISVPNSVTPPSGGVAVISVDLVKFVIRNSSTPLSGLFQYNPATNQNSAASWGGFNNVLSPNANVTTIAVYQKSMIVIGGSFTTTSYSNIVFYDGFNFKPLVNNGLGGPVNTITIINDDLLIGGAFNGTATQSTVQDLNNMARYEIQNQRWSPIGAGVNGQVQVISRANASSSEVYVSGRFDAVLSPGVPNGGNLTYGLVRWDNTLKTWSSAGYVEGTINSILPGGTNSTIFFGGNILSAQSLSAFGGGLLTANSRELSALPIYPQRNTNGTIPQMTFSTGVFWNTTNTDNKYSVIVGGEFEMPGDIQNVAIEENGVWTGLGSNLKISGKVNDLYTYNDILYIGGEFEGNTTDNKSLNGLALYDLKKKQLVEIHPPQLNGNENGNEVSVRVIRAHTKSKTIIVAGTFDKAGSLICKAICMWDLQLSQWNNIVGADFGLTGKVYWLDLDEKLGILIVGGDLNFNATPSYLLEYDYGTKVWRALGTNNSGPNNLPGPVYAITIQARDSIFISGISASDNATYLRKWDGKKFIEIGNNKLKSNSIVKQLQIVPMKTKHDDNEILKASRMLLVSGSLSLEDYGNVSTALYDGAEFYPYLYTSKTGGLPGIVLSIFFSSFLDFSNRTLLAIPLVILTSISIALGLTFLIVAIGMIIAKIKRRKSSNITPNRHSVLSEKPSRFNEALVAPDLYTDPQNSDLQNSDLKSSLGTGEKSELAAAGVFSAVGGHKWASEPENTQGIPPASNASEEERDFETSDTMLADAAGGSPGGGAFHEIFPNGGGRAQIYYAKYHFDPRESAELGFEVGDKINVIDKNDPIWWMGLLDDGSGRFRQGVFPSNYVTLDPPPYDHDERSYSEVTDNQPPSQDS</sequence>
<dbReference type="Pfam" id="PF20843">
    <property type="entry name" value="Rax2_3"/>
    <property type="match status" value="1"/>
</dbReference>
<feature type="chain" id="PRO_5040260033" evidence="5">
    <location>
        <begin position="23"/>
        <end position="1389"/>
    </location>
</feature>
<feature type="domain" description="SH3" evidence="6">
    <location>
        <begin position="1303"/>
        <end position="1367"/>
    </location>
</feature>
<keyword evidence="4" id="KW-0812">Transmembrane</keyword>
<dbReference type="InterPro" id="IPR024982">
    <property type="entry name" value="Rax2-like_C"/>
</dbReference>
<reference evidence="7" key="1">
    <citation type="submission" date="2021-06" db="EMBL/GenBank/DDBJ databases">
        <authorList>
            <person name="Kallberg Y."/>
            <person name="Tangrot J."/>
            <person name="Rosling A."/>
        </authorList>
    </citation>
    <scope>NUCLEOTIDE SEQUENCE</scope>
    <source>
        <strain evidence="7">MT106</strain>
    </source>
</reference>
<keyword evidence="4" id="KW-0472">Membrane</keyword>
<feature type="region of interest" description="Disordered" evidence="3">
    <location>
        <begin position="1361"/>
        <end position="1389"/>
    </location>
</feature>
<feature type="transmembrane region" description="Helical" evidence="4">
    <location>
        <begin position="1149"/>
        <end position="1177"/>
    </location>
</feature>
<dbReference type="SUPFAM" id="SSF50044">
    <property type="entry name" value="SH3-domain"/>
    <property type="match status" value="1"/>
</dbReference>
<name>A0A9N9EWM5_9GLOM</name>
<dbReference type="InterPro" id="IPR015915">
    <property type="entry name" value="Kelch-typ_b-propeller"/>
</dbReference>
<dbReference type="SUPFAM" id="SSF50965">
    <property type="entry name" value="Galactose oxidase, central domain"/>
    <property type="match status" value="1"/>
</dbReference>
<evidence type="ECO:0000313" key="8">
    <source>
        <dbReference type="Proteomes" id="UP000789831"/>
    </source>
</evidence>
<dbReference type="InterPro" id="IPR001452">
    <property type="entry name" value="SH3_domain"/>
</dbReference>
<dbReference type="Pfam" id="PF00018">
    <property type="entry name" value="SH3_1"/>
    <property type="match status" value="1"/>
</dbReference>
<dbReference type="PANTHER" id="PTHR31778">
    <property type="entry name" value="BUD SITE SELECTION PROTEIN RAX2"/>
    <property type="match status" value="1"/>
</dbReference>
<comment type="caution">
    <text evidence="7">The sequence shown here is derived from an EMBL/GenBank/DDBJ whole genome shotgun (WGS) entry which is preliminary data.</text>
</comment>
<dbReference type="Gene3D" id="2.30.30.40">
    <property type="entry name" value="SH3 Domains"/>
    <property type="match status" value="1"/>
</dbReference>
<feature type="compositionally biased region" description="Polar residues" evidence="3">
    <location>
        <begin position="1377"/>
        <end position="1389"/>
    </location>
</feature>
<keyword evidence="8" id="KW-1185">Reference proteome</keyword>
<evidence type="ECO:0000256" key="2">
    <source>
        <dbReference type="PROSITE-ProRule" id="PRU00192"/>
    </source>
</evidence>
<evidence type="ECO:0000259" key="6">
    <source>
        <dbReference type="PROSITE" id="PS50002"/>
    </source>
</evidence>
<dbReference type="EMBL" id="CAJVPL010000437">
    <property type="protein sequence ID" value="CAG8497063.1"/>
    <property type="molecule type" value="Genomic_DNA"/>
</dbReference>
<dbReference type="Proteomes" id="UP000789831">
    <property type="component" value="Unassembled WGS sequence"/>
</dbReference>
<feature type="region of interest" description="Disordered" evidence="3">
    <location>
        <begin position="1252"/>
        <end position="1272"/>
    </location>
</feature>
<feature type="signal peptide" evidence="5">
    <location>
        <begin position="1"/>
        <end position="22"/>
    </location>
</feature>
<evidence type="ECO:0000256" key="5">
    <source>
        <dbReference type="SAM" id="SignalP"/>
    </source>
</evidence>
<dbReference type="PANTHER" id="PTHR31778:SF2">
    <property type="entry name" value="BUD SITE SELECTION PROTEIN RAX2"/>
    <property type="match status" value="1"/>
</dbReference>
<dbReference type="InterPro" id="IPR011043">
    <property type="entry name" value="Gal_Oxase/kelch_b-propeller"/>
</dbReference>
<evidence type="ECO:0000256" key="1">
    <source>
        <dbReference type="ARBA" id="ARBA00022443"/>
    </source>
</evidence>
<keyword evidence="1 2" id="KW-0728">SH3 domain</keyword>
<dbReference type="PROSITE" id="PS50002">
    <property type="entry name" value="SH3"/>
    <property type="match status" value="1"/>
</dbReference>
<dbReference type="Pfam" id="PF20842">
    <property type="entry name" value="Rax2_2"/>
    <property type="match status" value="1"/>
</dbReference>
<keyword evidence="4" id="KW-1133">Transmembrane helix</keyword>
<protein>
    <submittedName>
        <fullName evidence="7">2397_t:CDS:1</fullName>
    </submittedName>
</protein>
<dbReference type="InterPro" id="IPR048266">
    <property type="entry name" value="Rax2-like_second"/>
</dbReference>
<gene>
    <name evidence="7" type="ORF">AGERDE_LOCUS4053</name>
</gene>
<dbReference type="Pfam" id="PF12768">
    <property type="entry name" value="Rax2"/>
    <property type="match status" value="1"/>
</dbReference>
<dbReference type="SMART" id="SM00326">
    <property type="entry name" value="SH3"/>
    <property type="match status" value="1"/>
</dbReference>
<keyword evidence="5" id="KW-0732">Signal</keyword>
<dbReference type="InterPro" id="IPR036028">
    <property type="entry name" value="SH3-like_dom_sf"/>
</dbReference>